<organism evidence="1">
    <name type="scientific">Pyramimonas orientalis virus</name>
    <name type="common">PoV01</name>
    <dbReference type="NCBI Taxonomy" id="455367"/>
    <lineage>
        <taxon>Viruses</taxon>
        <taxon>Varidnaviria</taxon>
        <taxon>Bamfordvirae</taxon>
        <taxon>Nucleocytoviricota</taxon>
        <taxon>Megaviricetes</taxon>
        <taxon>Imitervirales</taxon>
        <taxon>Allomimiviridae</taxon>
        <taxon>Heliosvirus</taxon>
        <taxon>Heliosvirus raunefjordenense</taxon>
    </lineage>
</organism>
<protein>
    <submittedName>
        <fullName evidence="1">Uncharacterized protein</fullName>
    </submittedName>
</protein>
<evidence type="ECO:0000313" key="1">
    <source>
        <dbReference type="EMBL" id="QOI90630.1"/>
    </source>
</evidence>
<name>A0A7L9AZ82_POV01</name>
<gene>
    <name evidence="1" type="ORF">HWQ62_00499</name>
</gene>
<sequence length="55" mass="6609">MVVTVDHVKKAEFEYKYARDNLDIESTKSDWDECSQLRTEYLQLIREINIQSNNE</sequence>
<accession>A0A7L9AZ82</accession>
<dbReference type="EMBL" id="MT663543">
    <property type="protein sequence ID" value="QOI90630.1"/>
    <property type="molecule type" value="Genomic_DNA"/>
</dbReference>
<organismHost>
    <name type="scientific">Pyramimonas plurioculata</name>
    <dbReference type="NCBI Taxonomy" id="36893"/>
</organismHost>
<reference evidence="1" key="1">
    <citation type="submission" date="2020-06" db="EMBL/GenBank/DDBJ databases">
        <title>Lateral gene transfer of anion-conducting channel rhodopsins between green algae and giant viruses.</title>
        <authorList>
            <person name="Rozenberg A."/>
            <person name="Oppermann J."/>
            <person name="Wietek J."/>
            <person name="Fernandez Lahore R.G."/>
            <person name="Sandaa R.-A."/>
            <person name="Bratbak G."/>
            <person name="Hegemann P."/>
            <person name="Beja O."/>
        </authorList>
    </citation>
    <scope>NUCLEOTIDE SEQUENCE</scope>
    <source>
        <strain evidence="1">01B</strain>
    </source>
</reference>
<proteinExistence type="predicted"/>